<evidence type="ECO:0000259" key="2">
    <source>
        <dbReference type="Pfam" id="PF07589"/>
    </source>
</evidence>
<dbReference type="InterPro" id="IPR058500">
    <property type="entry name" value="DUF8187"/>
</dbReference>
<keyword evidence="5" id="KW-1185">Reference proteome</keyword>
<accession>A0A6C2CCX1</accession>
<dbReference type="InterPro" id="IPR013424">
    <property type="entry name" value="Ice-binding_C"/>
</dbReference>
<keyword evidence="1" id="KW-0732">Signal</keyword>
<dbReference type="OrthoDB" id="9255697at2"/>
<dbReference type="Pfam" id="PF26598">
    <property type="entry name" value="DUF8187"/>
    <property type="match status" value="1"/>
</dbReference>
<feature type="domain" description="Ice-binding protein C-terminal" evidence="2">
    <location>
        <begin position="261"/>
        <end position="284"/>
    </location>
</feature>
<dbReference type="Proteomes" id="UP000389128">
    <property type="component" value="Unassembled WGS sequence"/>
</dbReference>
<gene>
    <name evidence="4" type="ORF">ETQ85_23725</name>
</gene>
<evidence type="ECO:0000313" key="4">
    <source>
        <dbReference type="EMBL" id="TYC51824.1"/>
    </source>
</evidence>
<sequence length="287" mass="29145">MCSRKEFPELCRSPQYSFMIFLKGSRMIKKQIVLALGAALTLGSASVAHSAVFTSTANFSGQFHISGFADGTPNVYTIALTGLTGLLDLNLPANNVVSAERKGLVTIDYTPAIAGPELVSNTPNFVPLGTAAVTNSGIVGNHFIYDFTTNTFTSDGNAVTGGAFSASASSLNLLLGNIFGPLGAGIGTGSLSVVHTLGGTAGNGTWTIDVSETDVGGTGFSGLFATLDSIPANNPFGLPASLTDGQFDGSFSVIGGVVRATVPEPTSMALLGLGMAGLAAARRRKAA</sequence>
<feature type="chain" id="PRO_5025643951" evidence="1">
    <location>
        <begin position="51"/>
        <end position="287"/>
    </location>
</feature>
<dbReference type="Pfam" id="PF07589">
    <property type="entry name" value="PEP-CTERM"/>
    <property type="match status" value="1"/>
</dbReference>
<name>A0A6C2CCX1_9RHOO</name>
<feature type="domain" description="DUF8187" evidence="3">
    <location>
        <begin position="50"/>
        <end position="228"/>
    </location>
</feature>
<dbReference type="NCBIfam" id="TIGR02595">
    <property type="entry name" value="PEP_CTERM"/>
    <property type="match status" value="1"/>
</dbReference>
<reference evidence="4 5" key="1">
    <citation type="submission" date="2019-01" db="EMBL/GenBank/DDBJ databases">
        <title>Zoogloea oleivorans genome sequencing and assembly.</title>
        <authorList>
            <person name="Tancsics A."/>
            <person name="Farkas M."/>
            <person name="Kriszt B."/>
            <person name="Maroti G."/>
            <person name="Horvath B."/>
        </authorList>
    </citation>
    <scope>NUCLEOTIDE SEQUENCE [LARGE SCALE GENOMIC DNA]</scope>
    <source>
        <strain evidence="4 5">Buc</strain>
    </source>
</reference>
<evidence type="ECO:0000256" key="1">
    <source>
        <dbReference type="SAM" id="SignalP"/>
    </source>
</evidence>
<organism evidence="4 5">
    <name type="scientific">Zoogloea oleivorans</name>
    <dbReference type="NCBI Taxonomy" id="1552750"/>
    <lineage>
        <taxon>Bacteria</taxon>
        <taxon>Pseudomonadati</taxon>
        <taxon>Pseudomonadota</taxon>
        <taxon>Betaproteobacteria</taxon>
        <taxon>Rhodocyclales</taxon>
        <taxon>Zoogloeaceae</taxon>
        <taxon>Zoogloea</taxon>
    </lineage>
</organism>
<evidence type="ECO:0000313" key="5">
    <source>
        <dbReference type="Proteomes" id="UP000389128"/>
    </source>
</evidence>
<comment type="caution">
    <text evidence="4">The sequence shown here is derived from an EMBL/GenBank/DDBJ whole genome shotgun (WGS) entry which is preliminary data.</text>
</comment>
<protein>
    <submittedName>
        <fullName evidence="4">PEP-CTERM sorting domain-containing protein</fullName>
    </submittedName>
</protein>
<dbReference type="EMBL" id="SDKK01000037">
    <property type="protein sequence ID" value="TYC51824.1"/>
    <property type="molecule type" value="Genomic_DNA"/>
</dbReference>
<dbReference type="AlphaFoldDB" id="A0A6C2CCX1"/>
<evidence type="ECO:0000259" key="3">
    <source>
        <dbReference type="Pfam" id="PF26598"/>
    </source>
</evidence>
<feature type="signal peptide" evidence="1">
    <location>
        <begin position="1"/>
        <end position="50"/>
    </location>
</feature>
<proteinExistence type="predicted"/>